<evidence type="ECO:0000313" key="2">
    <source>
        <dbReference type="Proteomes" id="UP000193006"/>
    </source>
</evidence>
<evidence type="ECO:0000313" key="1">
    <source>
        <dbReference type="EMBL" id="ARK30790.1"/>
    </source>
</evidence>
<dbReference type="EMBL" id="CP020814">
    <property type="protein sequence ID" value="ARK30790.1"/>
    <property type="molecule type" value="Genomic_DNA"/>
</dbReference>
<organism evidence="1 2">
    <name type="scientific">Halalkalibacter krulwichiae</name>
    <dbReference type="NCBI Taxonomy" id="199441"/>
    <lineage>
        <taxon>Bacteria</taxon>
        <taxon>Bacillati</taxon>
        <taxon>Bacillota</taxon>
        <taxon>Bacilli</taxon>
        <taxon>Bacillales</taxon>
        <taxon>Bacillaceae</taxon>
        <taxon>Halalkalibacter</taxon>
    </lineage>
</organism>
<name>A0A1X9ME25_9BACI</name>
<protein>
    <submittedName>
        <fullName evidence="1">Uncharacterized protein</fullName>
    </submittedName>
</protein>
<gene>
    <name evidence="1" type="ORF">BkAM31D_13620</name>
</gene>
<accession>A0A1X9ME25</accession>
<dbReference type="AlphaFoldDB" id="A0A1X9ME25"/>
<keyword evidence="2" id="KW-1185">Reference proteome</keyword>
<sequence length="90" mass="10620">MNKKYLYLVTPKHLDTVDDVRLFVAENEERCIEEVAKIESVNESFRENYEPIKGNYYQIALAEIKNGEWLKLEIRKVAEIDGTEEFTVLH</sequence>
<proteinExistence type="predicted"/>
<reference evidence="1 2" key="1">
    <citation type="submission" date="2017-04" db="EMBL/GenBank/DDBJ databases">
        <title>Bacillus krulwichiae AM31D Genome sequencing and assembly.</title>
        <authorList>
            <person name="Krulwich T.A."/>
            <person name="Anastor L."/>
            <person name="Ehrlich R."/>
            <person name="Ehrlich G.D."/>
            <person name="Janto B."/>
        </authorList>
    </citation>
    <scope>NUCLEOTIDE SEQUENCE [LARGE SCALE GENOMIC DNA]</scope>
    <source>
        <strain evidence="1 2">AM31D</strain>
    </source>
</reference>
<dbReference type="RefSeq" id="WP_066149653.1">
    <property type="nucleotide sequence ID" value="NZ_CP020814.1"/>
</dbReference>
<dbReference type="Proteomes" id="UP000193006">
    <property type="component" value="Chromosome"/>
</dbReference>
<dbReference type="KEGG" id="bkw:BkAM31D_13620"/>
<dbReference type="STRING" id="199441.BkAM31D_13620"/>